<dbReference type="Proteomes" id="UP000027981">
    <property type="component" value="Chromosome"/>
</dbReference>
<name>A0A075LS94_9EURY</name>
<dbReference type="AlphaFoldDB" id="A0A075LS94"/>
<proteinExistence type="predicted"/>
<dbReference type="Pfam" id="PF26483">
    <property type="entry name" value="DUF8155_C"/>
    <property type="match status" value="1"/>
</dbReference>
<keyword evidence="4" id="KW-1185">Reference proteome</keyword>
<dbReference type="InterPro" id="IPR058817">
    <property type="entry name" value="DUF8155_C"/>
</dbReference>
<dbReference type="EMBL" id="CP006019">
    <property type="protein sequence ID" value="AIF69011.1"/>
    <property type="molecule type" value="Genomic_DNA"/>
</dbReference>
<gene>
    <name evidence="3" type="ORF">PAP_02955</name>
</gene>
<dbReference type="HOGENOM" id="CLU_942000_0_0_2"/>
<evidence type="ECO:0000313" key="4">
    <source>
        <dbReference type="Proteomes" id="UP000027981"/>
    </source>
</evidence>
<evidence type="ECO:0000313" key="3">
    <source>
        <dbReference type="EMBL" id="AIF69011.1"/>
    </source>
</evidence>
<reference evidence="4" key="1">
    <citation type="submission" date="2013-06" db="EMBL/GenBank/DDBJ databases">
        <title>Complete Genome Sequence of Hyperthermophilic Palaeococcus pacificus DY20341T, Isolated from a Deep-Sea Hydrothermal Sediments.</title>
        <authorList>
            <person name="Zeng X."/>
            <person name="Shao Z."/>
        </authorList>
    </citation>
    <scope>NUCLEOTIDE SEQUENCE [LARGE SCALE GENOMIC DNA]</scope>
    <source>
        <strain evidence="4">DY20341</strain>
    </source>
</reference>
<feature type="domain" description="DUF8155" evidence="1">
    <location>
        <begin position="16"/>
        <end position="138"/>
    </location>
</feature>
<dbReference type="KEGG" id="ppac:PAP_02955"/>
<accession>A0A075LS94</accession>
<sequence>MEIAEINGFSFQIPKNVKYSFFNSPYHPHRLGTGIDVYFEEKALFPFEEGIVEEIKKIRTPKYVPVREDYLVILNVHGFCLKVLHVKPSVEVNEKLYLGDEFGKLVVSGFFRPWSDRHAHFELRNCTDRYRARGGLLVKPKLLKLVPIAKGNRFEVVEKEENYYWLKPLRRAGKSLTPLTFQNAPLEGGLPHYHYGAVFESFDKVELFGREIYIKEKLANGVGIFDADFEIFVNDQKVKGIGIYCNEERIKLIGGEFRERDIVEITIV</sequence>
<dbReference type="Pfam" id="PF26482">
    <property type="entry name" value="DUF8155"/>
    <property type="match status" value="1"/>
</dbReference>
<dbReference type="OrthoDB" id="36515at2157"/>
<dbReference type="eggNOG" id="arCOG02979">
    <property type="taxonomic scope" value="Archaea"/>
</dbReference>
<organism evidence="3 4">
    <name type="scientific">Palaeococcus pacificus DY20341</name>
    <dbReference type="NCBI Taxonomy" id="1343739"/>
    <lineage>
        <taxon>Archaea</taxon>
        <taxon>Methanobacteriati</taxon>
        <taxon>Methanobacteriota</taxon>
        <taxon>Thermococci</taxon>
        <taxon>Thermococcales</taxon>
        <taxon>Thermococcaceae</taxon>
        <taxon>Palaeococcus</taxon>
    </lineage>
</organism>
<evidence type="ECO:0008006" key="5">
    <source>
        <dbReference type="Google" id="ProtNLM"/>
    </source>
</evidence>
<evidence type="ECO:0000259" key="1">
    <source>
        <dbReference type="Pfam" id="PF26482"/>
    </source>
</evidence>
<feature type="domain" description="DUF8155" evidence="2">
    <location>
        <begin position="147"/>
        <end position="267"/>
    </location>
</feature>
<evidence type="ECO:0000259" key="2">
    <source>
        <dbReference type="Pfam" id="PF26483"/>
    </source>
</evidence>
<dbReference type="InterPro" id="IPR058468">
    <property type="entry name" value="DUF8155_N"/>
</dbReference>
<protein>
    <recommendedName>
        <fullName evidence="5">Peptidase M23 domain-containing protein</fullName>
    </recommendedName>
</protein>
<reference evidence="3 4" key="2">
    <citation type="journal article" date="2015" name="Genome Announc.">
        <title>Complete Genome Sequence of Hyperthermophilic Piezophilic Archaeon Palaeococcus pacificus DY20341T, Isolated from Deep-Sea Hydrothermal Sediments.</title>
        <authorList>
            <person name="Zeng X."/>
            <person name="Jebbar M."/>
            <person name="Shao Z."/>
        </authorList>
    </citation>
    <scope>NUCLEOTIDE SEQUENCE [LARGE SCALE GENOMIC DNA]</scope>
    <source>
        <strain evidence="3 4">DY20341</strain>
    </source>
</reference>